<proteinExistence type="predicted"/>
<dbReference type="Proteomes" id="UP000663855">
    <property type="component" value="Unassembled WGS sequence"/>
</dbReference>
<evidence type="ECO:0000313" key="3">
    <source>
        <dbReference type="Proteomes" id="UP000663855"/>
    </source>
</evidence>
<name>A0A815B0L3_9BILA</name>
<organism evidence="1 3">
    <name type="scientific">Rotaria magnacalcarata</name>
    <dbReference type="NCBI Taxonomy" id="392030"/>
    <lineage>
        <taxon>Eukaryota</taxon>
        <taxon>Metazoa</taxon>
        <taxon>Spiralia</taxon>
        <taxon>Gnathifera</taxon>
        <taxon>Rotifera</taxon>
        <taxon>Eurotatoria</taxon>
        <taxon>Bdelloidea</taxon>
        <taxon>Philodinida</taxon>
        <taxon>Philodinidae</taxon>
        <taxon>Rotaria</taxon>
    </lineage>
</organism>
<sequence length="113" mass="13685">MPRTWYYDELILPLIYRMSNLEELGSSFTTTVKEIFIDGNNLKQNILNHMSRLKHFTFDIRSVMFIKNQMSLPSKEDIQETFIDWQYTKIISCVDYFLDYWSPIGHFLKYRNP</sequence>
<dbReference type="EMBL" id="CAJOBH010072766">
    <property type="protein sequence ID" value="CAF4479784.1"/>
    <property type="molecule type" value="Genomic_DNA"/>
</dbReference>
<dbReference type="Proteomes" id="UP000681967">
    <property type="component" value="Unassembled WGS sequence"/>
</dbReference>
<reference evidence="1" key="1">
    <citation type="submission" date="2021-02" db="EMBL/GenBank/DDBJ databases">
        <authorList>
            <person name="Nowell W R."/>
        </authorList>
    </citation>
    <scope>NUCLEOTIDE SEQUENCE</scope>
</reference>
<evidence type="ECO:0000313" key="2">
    <source>
        <dbReference type="EMBL" id="CAF4479784.1"/>
    </source>
</evidence>
<dbReference type="AlphaFoldDB" id="A0A815B0L3"/>
<accession>A0A815B0L3</accession>
<evidence type="ECO:0000313" key="1">
    <source>
        <dbReference type="EMBL" id="CAF1263732.1"/>
    </source>
</evidence>
<comment type="caution">
    <text evidence="1">The sequence shown here is derived from an EMBL/GenBank/DDBJ whole genome shotgun (WGS) entry which is preliminary data.</text>
</comment>
<protein>
    <submittedName>
        <fullName evidence="1">Uncharacterized protein</fullName>
    </submittedName>
</protein>
<dbReference type="EMBL" id="CAJNOV010006888">
    <property type="protein sequence ID" value="CAF1263732.1"/>
    <property type="molecule type" value="Genomic_DNA"/>
</dbReference>
<gene>
    <name evidence="2" type="ORF">BYL167_LOCUS35070</name>
    <name evidence="1" type="ORF">CJN711_LOCUS15121</name>
</gene>